<comment type="caution">
    <text evidence="2">The sequence shown here is derived from an EMBL/GenBank/DDBJ whole genome shotgun (WGS) entry which is preliminary data.</text>
</comment>
<dbReference type="SUPFAM" id="SSF50249">
    <property type="entry name" value="Nucleic acid-binding proteins"/>
    <property type="match status" value="1"/>
</dbReference>
<reference evidence="2 3" key="1">
    <citation type="submission" date="2021-09" db="EMBL/GenBank/DDBJ databases">
        <title>Genomic insights and catalytic innovation underlie evolution of tropane alkaloids biosynthesis.</title>
        <authorList>
            <person name="Wang Y.-J."/>
            <person name="Tian T."/>
            <person name="Huang J.-P."/>
            <person name="Huang S.-X."/>
        </authorList>
    </citation>
    <scope>NUCLEOTIDE SEQUENCE [LARGE SCALE GENOMIC DNA]</scope>
    <source>
        <strain evidence="2">KIB-2018</strain>
        <tissue evidence="2">Leaf</tissue>
    </source>
</reference>
<dbReference type="Pfam" id="PF21473">
    <property type="entry name" value="OB_Ssb-like"/>
    <property type="match status" value="1"/>
</dbReference>
<name>A0AAV8U9D7_9ROSI</name>
<dbReference type="Proteomes" id="UP001159364">
    <property type="component" value="Linkage Group LG01"/>
</dbReference>
<dbReference type="PANTHER" id="PTHR31472:SF5">
    <property type="entry name" value="OS05G0244600 PROTEIN"/>
    <property type="match status" value="1"/>
</dbReference>
<protein>
    <recommendedName>
        <fullName evidence="1">Single-stranded DNA binding protein Ssb-like OB fold domain-containing protein</fullName>
    </recommendedName>
</protein>
<feature type="domain" description="Single-stranded DNA binding protein Ssb-like OB fold" evidence="1">
    <location>
        <begin position="19"/>
        <end position="99"/>
    </location>
</feature>
<dbReference type="InterPro" id="IPR012340">
    <property type="entry name" value="NA-bd_OB-fold"/>
</dbReference>
<keyword evidence="3" id="KW-1185">Reference proteome</keyword>
<evidence type="ECO:0000259" key="1">
    <source>
        <dbReference type="Pfam" id="PF21473"/>
    </source>
</evidence>
<dbReference type="EMBL" id="JAIWQS010000001">
    <property type="protein sequence ID" value="KAJ8774935.1"/>
    <property type="molecule type" value="Genomic_DNA"/>
</dbReference>
<dbReference type="Gene3D" id="2.40.50.140">
    <property type="entry name" value="Nucleic acid-binding proteins"/>
    <property type="match status" value="1"/>
</dbReference>
<evidence type="ECO:0000313" key="2">
    <source>
        <dbReference type="EMBL" id="KAJ8774935.1"/>
    </source>
</evidence>
<evidence type="ECO:0000313" key="3">
    <source>
        <dbReference type="Proteomes" id="UP001159364"/>
    </source>
</evidence>
<dbReference type="InterPro" id="IPR048970">
    <property type="entry name" value="OB_Ssb-like"/>
</dbReference>
<proteinExistence type="predicted"/>
<dbReference type="AlphaFoldDB" id="A0AAV8U9D7"/>
<accession>A0AAV8U9D7</accession>
<sequence length="126" mass="14487">MAETKPTKRKPVFIKVDQLRPGTSGHTLTVRVVNSKMVLQKERPDKLQTHETVAILFTARNEQVDCMKPDTTVILRNANIDMYKGSMRLAVDKWGRIEVTEPANFILKEYNNLSLLEYELVNVVEE</sequence>
<organism evidence="2 3">
    <name type="scientific">Erythroxylum novogranatense</name>
    <dbReference type="NCBI Taxonomy" id="1862640"/>
    <lineage>
        <taxon>Eukaryota</taxon>
        <taxon>Viridiplantae</taxon>
        <taxon>Streptophyta</taxon>
        <taxon>Embryophyta</taxon>
        <taxon>Tracheophyta</taxon>
        <taxon>Spermatophyta</taxon>
        <taxon>Magnoliopsida</taxon>
        <taxon>eudicotyledons</taxon>
        <taxon>Gunneridae</taxon>
        <taxon>Pentapetalae</taxon>
        <taxon>rosids</taxon>
        <taxon>fabids</taxon>
        <taxon>Malpighiales</taxon>
        <taxon>Erythroxylaceae</taxon>
        <taxon>Erythroxylum</taxon>
    </lineage>
</organism>
<dbReference type="PANTHER" id="PTHR31472">
    <property type="entry name" value="OS05G0244600 PROTEIN"/>
    <property type="match status" value="1"/>
</dbReference>
<gene>
    <name evidence="2" type="ORF">K2173_019939</name>
</gene>